<dbReference type="Proteomes" id="UP001500879">
    <property type="component" value="Unassembled WGS sequence"/>
</dbReference>
<evidence type="ECO:0000313" key="3">
    <source>
        <dbReference type="Proteomes" id="UP001500879"/>
    </source>
</evidence>
<evidence type="ECO:0000313" key="2">
    <source>
        <dbReference type="EMBL" id="GAA0436336.1"/>
    </source>
</evidence>
<name>A0ABN0Z779_9ACTN</name>
<evidence type="ECO:0000256" key="1">
    <source>
        <dbReference type="SAM" id="SignalP"/>
    </source>
</evidence>
<gene>
    <name evidence="2" type="ORF">GCM10010357_67220</name>
</gene>
<proteinExistence type="predicted"/>
<comment type="caution">
    <text evidence="2">The sequence shown here is derived from an EMBL/GenBank/DDBJ whole genome shotgun (WGS) entry which is preliminary data.</text>
</comment>
<sequence>MRSTYRTARTALAGTVMMAATAAVLAVSPSAAAQDFGPDTCLQGYVWREARPSDHVCVTGATRDRARYDNSQAVKRRDPGHGGYGPYACREGYVWREAFKGDMTCVEPSTRAEARRDNQLADSRKVSARLWATSRTPGPRCNGDTCTTTNDHPRIQLHGDHYNYGKVNVSIWRNSDTRHAFWSGSVTAHAQQGRAGGAFDIDTKVVDCSRKGSRPNGYAQAYDVVSGRWSARVPVTVGCYVL</sequence>
<dbReference type="RefSeq" id="WP_344032504.1">
    <property type="nucleotide sequence ID" value="NZ_BAAABX010000086.1"/>
</dbReference>
<keyword evidence="3" id="KW-1185">Reference proteome</keyword>
<evidence type="ECO:0008006" key="4">
    <source>
        <dbReference type="Google" id="ProtNLM"/>
    </source>
</evidence>
<dbReference type="EMBL" id="BAAABX010000086">
    <property type="protein sequence ID" value="GAA0436336.1"/>
    <property type="molecule type" value="Genomic_DNA"/>
</dbReference>
<feature type="signal peptide" evidence="1">
    <location>
        <begin position="1"/>
        <end position="33"/>
    </location>
</feature>
<feature type="chain" id="PRO_5047122965" description="Secreted protein" evidence="1">
    <location>
        <begin position="34"/>
        <end position="242"/>
    </location>
</feature>
<accession>A0ABN0Z779</accession>
<organism evidence="2 3">
    <name type="scientific">Streptomyces luteireticuli</name>
    <dbReference type="NCBI Taxonomy" id="173858"/>
    <lineage>
        <taxon>Bacteria</taxon>
        <taxon>Bacillati</taxon>
        <taxon>Actinomycetota</taxon>
        <taxon>Actinomycetes</taxon>
        <taxon>Kitasatosporales</taxon>
        <taxon>Streptomycetaceae</taxon>
        <taxon>Streptomyces</taxon>
    </lineage>
</organism>
<reference evidence="2 3" key="1">
    <citation type="journal article" date="2019" name="Int. J. Syst. Evol. Microbiol.">
        <title>The Global Catalogue of Microorganisms (GCM) 10K type strain sequencing project: providing services to taxonomists for standard genome sequencing and annotation.</title>
        <authorList>
            <consortium name="The Broad Institute Genomics Platform"/>
            <consortium name="The Broad Institute Genome Sequencing Center for Infectious Disease"/>
            <person name="Wu L."/>
            <person name="Ma J."/>
        </authorList>
    </citation>
    <scope>NUCLEOTIDE SEQUENCE [LARGE SCALE GENOMIC DNA]</scope>
    <source>
        <strain evidence="2 3">JCM 4788</strain>
    </source>
</reference>
<keyword evidence="1" id="KW-0732">Signal</keyword>
<protein>
    <recommendedName>
        <fullName evidence="4">Secreted protein</fullName>
    </recommendedName>
</protein>